<dbReference type="Proteomes" id="UP001463665">
    <property type="component" value="Chromosome"/>
</dbReference>
<evidence type="ECO:0000313" key="2">
    <source>
        <dbReference type="EMBL" id="XAO75872.1"/>
    </source>
</evidence>
<dbReference type="RefSeq" id="WP_345767416.1">
    <property type="nucleotide sequence ID" value="NZ_CP154834.1"/>
</dbReference>
<organism evidence="2 3">
    <name type="scientific">Chryseobacterium endophyticum</name>
    <dbReference type="NCBI Taxonomy" id="1854762"/>
    <lineage>
        <taxon>Bacteria</taxon>
        <taxon>Pseudomonadati</taxon>
        <taxon>Bacteroidota</taxon>
        <taxon>Flavobacteriia</taxon>
        <taxon>Flavobacteriales</taxon>
        <taxon>Weeksellaceae</taxon>
        <taxon>Chryseobacterium group</taxon>
        <taxon>Chryseobacterium</taxon>
    </lineage>
</organism>
<name>A0AAU6WS65_9FLAO</name>
<accession>A0AAU6WS65</accession>
<dbReference type="EMBL" id="CP154834">
    <property type="protein sequence ID" value="XAO75872.1"/>
    <property type="molecule type" value="Genomic_DNA"/>
</dbReference>
<reference evidence="2 3" key="1">
    <citation type="submission" date="2024-04" db="EMBL/GenBank/DDBJ databases">
        <title>Genome sequencing and assembly of rice foliar adapted Chryseobacterium endophyticum OsEnb-ALM-A6.</title>
        <authorList>
            <person name="Kumar S."/>
            <person name="Javed M."/>
            <person name="Chouhan V."/>
            <person name="Charishma K."/>
            <person name="Patel A."/>
            <person name="Kumar M."/>
            <person name="Sahu K.P."/>
            <person name="Kumar A."/>
        </authorList>
    </citation>
    <scope>NUCLEOTIDE SEQUENCE [LARGE SCALE GENOMIC DNA]</scope>
    <source>
        <strain evidence="2 3">OsEnb-ALM-A6</strain>
    </source>
</reference>
<feature type="region of interest" description="Disordered" evidence="1">
    <location>
        <begin position="152"/>
        <end position="171"/>
    </location>
</feature>
<protein>
    <submittedName>
        <fullName evidence="2">Uncharacterized protein</fullName>
    </submittedName>
</protein>
<dbReference type="AlphaFoldDB" id="A0AAU6WS65"/>
<sequence>MELRYVDDMPGTVFSYTEKMMAVAYCVNLTGEKLLFTLWEDDAAGEGHNSKNKFVDSRQAVVGRTGTATAEFILTKALMQKAVQGERDPKELEFYVTVEYYKDKKHASDNVEVKNPLTDRRYNNLHRLHLSKETVRPRLRNPRQRLPAHRLLPNQLPKKRKAASSVPLPKV</sequence>
<gene>
    <name evidence="2" type="ORF">AAFP95_08525</name>
</gene>
<keyword evidence="3" id="KW-1185">Reference proteome</keyword>
<evidence type="ECO:0000256" key="1">
    <source>
        <dbReference type="SAM" id="MobiDB-lite"/>
    </source>
</evidence>
<evidence type="ECO:0000313" key="3">
    <source>
        <dbReference type="Proteomes" id="UP001463665"/>
    </source>
</evidence>
<proteinExistence type="predicted"/>